<feature type="transmembrane region" description="Helical" evidence="10">
    <location>
        <begin position="165"/>
        <end position="182"/>
    </location>
</feature>
<organism evidence="12 13">
    <name type="scientific">Luteimicrobium subarcticum</name>
    <dbReference type="NCBI Taxonomy" id="620910"/>
    <lineage>
        <taxon>Bacteria</taxon>
        <taxon>Bacillati</taxon>
        <taxon>Actinomycetota</taxon>
        <taxon>Actinomycetes</taxon>
        <taxon>Micrococcales</taxon>
        <taxon>Luteimicrobium</taxon>
    </lineage>
</organism>
<evidence type="ECO:0000256" key="3">
    <source>
        <dbReference type="ARBA" id="ARBA00007069"/>
    </source>
</evidence>
<keyword evidence="8 10" id="KW-1133">Transmembrane helix</keyword>
<evidence type="ECO:0000256" key="6">
    <source>
        <dbReference type="ARBA" id="ARBA00022592"/>
    </source>
</evidence>
<evidence type="ECO:0000256" key="2">
    <source>
        <dbReference type="ARBA" id="ARBA00004651"/>
    </source>
</evidence>
<evidence type="ECO:0000259" key="11">
    <source>
        <dbReference type="PROSITE" id="PS50928"/>
    </source>
</evidence>
<keyword evidence="13" id="KW-1185">Reference proteome</keyword>
<comment type="function">
    <text evidence="1">Part of the binding-protein-dependent transport system for phosphate; probably responsible for the translocation of the substrate across the membrane.</text>
</comment>
<protein>
    <recommendedName>
        <fullName evidence="10">Phosphate transport system permease protein PstA</fullName>
    </recommendedName>
</protein>
<dbReference type="SUPFAM" id="SSF161098">
    <property type="entry name" value="MetI-like"/>
    <property type="match status" value="1"/>
</dbReference>
<comment type="similarity">
    <text evidence="3 10">Belongs to the binding-protein-dependent transport system permease family. CysTW subfamily.</text>
</comment>
<comment type="caution">
    <text evidence="12">The sequence shown here is derived from an EMBL/GenBank/DDBJ whole genome shotgun (WGS) entry which is preliminary data.</text>
</comment>
<proteinExistence type="inferred from homology"/>
<dbReference type="PANTHER" id="PTHR42922">
    <property type="entry name" value="PHOSPHATE TRANSPORT SYSTEM PERMEASE PROTEIN PSTA"/>
    <property type="match status" value="1"/>
</dbReference>
<evidence type="ECO:0000256" key="9">
    <source>
        <dbReference type="ARBA" id="ARBA00023136"/>
    </source>
</evidence>
<dbReference type="InterPro" id="IPR005672">
    <property type="entry name" value="Phosphate_PstA"/>
</dbReference>
<feature type="domain" description="ABC transmembrane type-1" evidence="11">
    <location>
        <begin position="94"/>
        <end position="312"/>
    </location>
</feature>
<dbReference type="RefSeq" id="WP_100349572.1">
    <property type="nucleotide sequence ID" value="NZ_PGTZ01000007.1"/>
</dbReference>
<dbReference type="Pfam" id="PF00528">
    <property type="entry name" value="BPD_transp_1"/>
    <property type="match status" value="1"/>
</dbReference>
<evidence type="ECO:0000256" key="5">
    <source>
        <dbReference type="ARBA" id="ARBA00022475"/>
    </source>
</evidence>
<dbReference type="Gene3D" id="1.10.3720.10">
    <property type="entry name" value="MetI-like"/>
    <property type="match status" value="1"/>
</dbReference>
<accession>A0A2M8WST4</accession>
<evidence type="ECO:0000256" key="10">
    <source>
        <dbReference type="RuleBase" id="RU363043"/>
    </source>
</evidence>
<evidence type="ECO:0000256" key="4">
    <source>
        <dbReference type="ARBA" id="ARBA00022448"/>
    </source>
</evidence>
<feature type="transmembrane region" description="Helical" evidence="10">
    <location>
        <begin position="41"/>
        <end position="62"/>
    </location>
</feature>
<feature type="transmembrane region" description="Helical" evidence="10">
    <location>
        <begin position="214"/>
        <end position="235"/>
    </location>
</feature>
<dbReference type="Proteomes" id="UP000231586">
    <property type="component" value="Unassembled WGS sequence"/>
</dbReference>
<keyword evidence="4" id="KW-0813">Transport</keyword>
<dbReference type="PANTHER" id="PTHR42922:SF1">
    <property type="entry name" value="PHOSPHATE TRANSPORT SYSTEM PERMEASE PROTEIN PSTA"/>
    <property type="match status" value="1"/>
</dbReference>
<gene>
    <name evidence="12" type="ORF">CLV34_1445</name>
</gene>
<dbReference type="EMBL" id="PGTZ01000007">
    <property type="protein sequence ID" value="PJI93964.1"/>
    <property type="molecule type" value="Genomic_DNA"/>
</dbReference>
<keyword evidence="6" id="KW-0592">Phosphate transport</keyword>
<keyword evidence="7 10" id="KW-0812">Transmembrane</keyword>
<comment type="subcellular location">
    <subcellularLocation>
        <location evidence="2 10">Cell membrane</location>
        <topology evidence="2 10">Multi-pass membrane protein</topology>
    </subcellularLocation>
</comment>
<keyword evidence="5 10" id="KW-1003">Cell membrane</keyword>
<feature type="transmembrane region" description="Helical" evidence="10">
    <location>
        <begin position="90"/>
        <end position="120"/>
    </location>
</feature>
<name>A0A2M8WST4_9MICO</name>
<dbReference type="InterPro" id="IPR051408">
    <property type="entry name" value="Phosphate_transprt_permease"/>
</dbReference>
<reference evidence="12 13" key="1">
    <citation type="submission" date="2017-11" db="EMBL/GenBank/DDBJ databases">
        <title>Genomic Encyclopedia of Archaeal and Bacterial Type Strains, Phase II (KMG-II): From Individual Species to Whole Genera.</title>
        <authorList>
            <person name="Goeker M."/>
        </authorList>
    </citation>
    <scope>NUCLEOTIDE SEQUENCE [LARGE SCALE GENOMIC DNA]</scope>
    <source>
        <strain evidence="12 13">DSM 22413</strain>
    </source>
</reference>
<evidence type="ECO:0000256" key="1">
    <source>
        <dbReference type="ARBA" id="ARBA00003510"/>
    </source>
</evidence>
<dbReference type="GO" id="GO:0005315">
    <property type="term" value="F:phosphate transmembrane transporter activity"/>
    <property type="evidence" value="ECO:0007669"/>
    <property type="project" value="InterPro"/>
</dbReference>
<dbReference type="InterPro" id="IPR000515">
    <property type="entry name" value="MetI-like"/>
</dbReference>
<dbReference type="OrthoDB" id="9775069at2"/>
<feature type="transmembrane region" description="Helical" evidence="10">
    <location>
        <begin position="132"/>
        <end position="159"/>
    </location>
</feature>
<evidence type="ECO:0000313" key="13">
    <source>
        <dbReference type="Proteomes" id="UP000231586"/>
    </source>
</evidence>
<evidence type="ECO:0000313" key="12">
    <source>
        <dbReference type="EMBL" id="PJI93964.1"/>
    </source>
</evidence>
<dbReference type="NCBIfam" id="TIGR00974">
    <property type="entry name" value="3a0107s02c"/>
    <property type="match status" value="1"/>
</dbReference>
<keyword evidence="9 10" id="KW-0472">Membrane</keyword>
<dbReference type="PROSITE" id="PS50928">
    <property type="entry name" value="ABC_TM1"/>
    <property type="match status" value="1"/>
</dbReference>
<evidence type="ECO:0000256" key="8">
    <source>
        <dbReference type="ARBA" id="ARBA00022989"/>
    </source>
</evidence>
<dbReference type="AlphaFoldDB" id="A0A2M8WST4"/>
<feature type="transmembrane region" description="Helical" evidence="10">
    <location>
        <begin position="294"/>
        <end position="315"/>
    </location>
</feature>
<dbReference type="InterPro" id="IPR035906">
    <property type="entry name" value="MetI-like_sf"/>
</dbReference>
<dbReference type="GO" id="GO:0035435">
    <property type="term" value="P:phosphate ion transmembrane transport"/>
    <property type="evidence" value="ECO:0007669"/>
    <property type="project" value="InterPro"/>
</dbReference>
<evidence type="ECO:0000256" key="7">
    <source>
        <dbReference type="ARBA" id="ARBA00022692"/>
    </source>
</evidence>
<dbReference type="CDD" id="cd06261">
    <property type="entry name" value="TM_PBP2"/>
    <property type="match status" value="1"/>
</dbReference>
<dbReference type="GO" id="GO:0005886">
    <property type="term" value="C:plasma membrane"/>
    <property type="evidence" value="ECO:0007669"/>
    <property type="project" value="UniProtKB-SubCell"/>
</dbReference>
<sequence>MAATTAGPSSGGARPAGHDTVRALLRTVDTKRRRRDRTMTVLMYVAFGVAVLPLVSLLWTVVSRGIGRFDVAFLTHSMRGVFGGMDAGGVYHAILGTVIVTLGAAIISVPIGVLAAIYLVEYGPGHRLARAVTFFVDVMTGIPSIVAGLFAYALFVLFFGPGVHFGLMGSVALSVLMVPVVVRSTEEMLKLVPNELREAAYALGVPKWLTIVKVVLRTAVAGITTGIMLAVSRVVGETAPLLLTVGVADSINGNPFEGRMMTLPVYVYRQFSSGLVPCNNPNVACIPTINYDRAWSAALTLILIVMLLNLVARLVSRIFAPKLRG</sequence>